<reference evidence="1" key="1">
    <citation type="submission" date="2016-10" db="EMBL/GenBank/DDBJ databases">
        <title>Sequence of Gallionella enrichment culture.</title>
        <authorList>
            <person name="Poehlein A."/>
            <person name="Muehling M."/>
            <person name="Daniel R."/>
        </authorList>
    </citation>
    <scope>NUCLEOTIDE SEQUENCE</scope>
</reference>
<gene>
    <name evidence="1" type="ORF">GALL_385520</name>
</gene>
<protein>
    <submittedName>
        <fullName evidence="1">Uncharacterized protein</fullName>
    </submittedName>
</protein>
<accession>A0A1J5Q950</accession>
<organism evidence="1">
    <name type="scientific">mine drainage metagenome</name>
    <dbReference type="NCBI Taxonomy" id="410659"/>
    <lineage>
        <taxon>unclassified sequences</taxon>
        <taxon>metagenomes</taxon>
        <taxon>ecological metagenomes</taxon>
    </lineage>
</organism>
<dbReference type="AlphaFoldDB" id="A0A1J5Q950"/>
<name>A0A1J5Q950_9ZZZZ</name>
<proteinExistence type="predicted"/>
<sequence>MPIPMPSIRRSRSMVLAVALALTGTAHGGGLSLVAKGDAVFVCSTVVERSYGPPVQSRPMRVDSHEPVAFDLGALPPGEKDDSPQFRRLTLRCWPRAPTDFDAEPREGEASYSIGLLRDDSLWKLGGANGAQDYWPPHDRRMVRFTLEPTGDPARPLHIVNASALDEAHGSRDYIVPAGWLTLDPD</sequence>
<evidence type="ECO:0000313" key="1">
    <source>
        <dbReference type="EMBL" id="OIQ79706.1"/>
    </source>
</evidence>
<comment type="caution">
    <text evidence="1">The sequence shown here is derived from an EMBL/GenBank/DDBJ whole genome shotgun (WGS) entry which is preliminary data.</text>
</comment>
<dbReference type="EMBL" id="MLJW01001171">
    <property type="protein sequence ID" value="OIQ79706.1"/>
    <property type="molecule type" value="Genomic_DNA"/>
</dbReference>